<reference evidence="1" key="1">
    <citation type="submission" date="2021-02" db="EMBL/GenBank/DDBJ databases">
        <authorList>
            <person name="Dougan E. K."/>
            <person name="Rhodes N."/>
            <person name="Thang M."/>
            <person name="Chan C."/>
        </authorList>
    </citation>
    <scope>NUCLEOTIDE SEQUENCE</scope>
</reference>
<dbReference type="EMBL" id="CAJNDS010002277">
    <property type="protein sequence ID" value="CAE7407641.1"/>
    <property type="molecule type" value="Genomic_DNA"/>
</dbReference>
<dbReference type="OrthoDB" id="417656at2759"/>
<evidence type="ECO:0000313" key="2">
    <source>
        <dbReference type="Proteomes" id="UP000604046"/>
    </source>
</evidence>
<gene>
    <name evidence="1" type="ORF">SNAT2548_LOCUS22178</name>
</gene>
<organism evidence="1 2">
    <name type="scientific">Symbiodinium natans</name>
    <dbReference type="NCBI Taxonomy" id="878477"/>
    <lineage>
        <taxon>Eukaryota</taxon>
        <taxon>Sar</taxon>
        <taxon>Alveolata</taxon>
        <taxon>Dinophyceae</taxon>
        <taxon>Suessiales</taxon>
        <taxon>Symbiodiniaceae</taxon>
        <taxon>Symbiodinium</taxon>
    </lineage>
</organism>
<accession>A0A812QWF7</accession>
<sequence length="217" mass="24527">MFFCCCNEEREGFDAVAVDGERTHGLVKSTPALAESMMAESGLYSVQLQRGTDRKWDLALEKSDVDHLMIKRITNAVTDWNKNNPTNMQISVYDRIIEVNGLRASGKELAKALENTSEDQVSLLLQRPHTRTLILKRPGKLGIIANYMPNYSLKPWIDTIAEGLVHDWNKVNIDAAIREHDRIMSVNGVSNPPEDVVHQMRKPDADLEIVCLHYPNC</sequence>
<protein>
    <recommendedName>
        <fullName evidence="3">PDZ domain-containing protein</fullName>
    </recommendedName>
</protein>
<keyword evidence="2" id="KW-1185">Reference proteome</keyword>
<name>A0A812QWF7_9DINO</name>
<dbReference type="Proteomes" id="UP000604046">
    <property type="component" value="Unassembled WGS sequence"/>
</dbReference>
<dbReference type="AlphaFoldDB" id="A0A812QWF7"/>
<comment type="caution">
    <text evidence="1">The sequence shown here is derived from an EMBL/GenBank/DDBJ whole genome shotgun (WGS) entry which is preliminary data.</text>
</comment>
<proteinExistence type="predicted"/>
<evidence type="ECO:0008006" key="3">
    <source>
        <dbReference type="Google" id="ProtNLM"/>
    </source>
</evidence>
<evidence type="ECO:0000313" key="1">
    <source>
        <dbReference type="EMBL" id="CAE7407641.1"/>
    </source>
</evidence>